<feature type="region of interest" description="Disordered" evidence="1">
    <location>
        <begin position="56"/>
        <end position="88"/>
    </location>
</feature>
<organism evidence="2 3">
    <name type="scientific">Penicillium freii</name>
    <dbReference type="NCBI Taxonomy" id="48697"/>
    <lineage>
        <taxon>Eukaryota</taxon>
        <taxon>Fungi</taxon>
        <taxon>Dikarya</taxon>
        <taxon>Ascomycota</taxon>
        <taxon>Pezizomycotina</taxon>
        <taxon>Eurotiomycetes</taxon>
        <taxon>Eurotiomycetidae</taxon>
        <taxon>Eurotiales</taxon>
        <taxon>Aspergillaceae</taxon>
        <taxon>Penicillium</taxon>
    </lineage>
</organism>
<dbReference type="AlphaFoldDB" id="A0A101MRA4"/>
<keyword evidence="3" id="KW-1185">Reference proteome</keyword>
<reference evidence="2 3" key="1">
    <citation type="submission" date="2015-10" db="EMBL/GenBank/DDBJ databases">
        <title>Genome sequencing of Penicillium freii.</title>
        <authorList>
            <person name="Nguyen H.D."/>
            <person name="Visagie C.M."/>
            <person name="Seifert K.A."/>
        </authorList>
    </citation>
    <scope>NUCLEOTIDE SEQUENCE [LARGE SCALE GENOMIC DNA]</scope>
    <source>
        <strain evidence="2 3">DAOM 242723</strain>
    </source>
</reference>
<dbReference type="Proteomes" id="UP000055045">
    <property type="component" value="Unassembled WGS sequence"/>
</dbReference>
<evidence type="ECO:0000313" key="2">
    <source>
        <dbReference type="EMBL" id="KUM65269.1"/>
    </source>
</evidence>
<name>A0A101MRA4_PENFR</name>
<gene>
    <name evidence="2" type="ORF">ACN42_g1799</name>
</gene>
<feature type="region of interest" description="Disordered" evidence="1">
    <location>
        <begin position="109"/>
        <end position="203"/>
    </location>
</feature>
<feature type="compositionally biased region" description="Low complexity" evidence="1">
    <location>
        <begin position="151"/>
        <end position="199"/>
    </location>
</feature>
<dbReference type="EMBL" id="LLXE01000030">
    <property type="protein sequence ID" value="KUM65269.1"/>
    <property type="molecule type" value="Genomic_DNA"/>
</dbReference>
<feature type="compositionally biased region" description="Polar residues" evidence="1">
    <location>
        <begin position="77"/>
        <end position="88"/>
    </location>
</feature>
<proteinExistence type="predicted"/>
<feature type="region of interest" description="Disordered" evidence="1">
    <location>
        <begin position="1"/>
        <end position="22"/>
    </location>
</feature>
<sequence length="232" mass="26006">MRPRKYWNSENPGKKLTKPRTAPRQFSRFRRFLILYYHLHPSLLTVALVSSFSSSQSNREKVPPYPHLQRNLPKSALSLTPPENSTFNSHHVLQQACKYQQINRKPQIPNTNLFQTSPPPSYPAQVHDAGPYYQQGPSPGAANDYYGGGQPQQQGYYPPQQGYGQPQQSQQGYYPQGQQPMYYPPQQQGYPPQQQQGYYANDRGRSGGGGAGGICAGIMAAMACCCCLDILF</sequence>
<evidence type="ECO:0000313" key="3">
    <source>
        <dbReference type="Proteomes" id="UP000055045"/>
    </source>
</evidence>
<accession>A0A101MRA4</accession>
<comment type="caution">
    <text evidence="2">The sequence shown here is derived from an EMBL/GenBank/DDBJ whole genome shotgun (WGS) entry which is preliminary data.</text>
</comment>
<protein>
    <recommendedName>
        <fullName evidence="4">Cysteine-rich transmembrane CYSTM domain-containing protein</fullName>
    </recommendedName>
</protein>
<dbReference type="STRING" id="48697.A0A101MRA4"/>
<evidence type="ECO:0000256" key="1">
    <source>
        <dbReference type="SAM" id="MobiDB-lite"/>
    </source>
</evidence>
<evidence type="ECO:0008006" key="4">
    <source>
        <dbReference type="Google" id="ProtNLM"/>
    </source>
</evidence>